<dbReference type="PANTHER" id="PTHR30367">
    <property type="entry name" value="P-HYDROXYBENZOIC ACID EFFLUX PUMP SUBUNIT AAEA-RELATED"/>
    <property type="match status" value="1"/>
</dbReference>
<dbReference type="EMBL" id="JBGMEL010000006">
    <property type="protein sequence ID" value="MFA0790462.1"/>
    <property type="molecule type" value="Genomic_DNA"/>
</dbReference>
<dbReference type="SUPFAM" id="SSF111369">
    <property type="entry name" value="HlyD-like secretion proteins"/>
    <property type="match status" value="2"/>
</dbReference>
<accession>A0ABV4NM45</accession>
<feature type="domain" description="p-hydroxybenzoic acid efflux pump subunit AaeA-like beta-barrel" evidence="5">
    <location>
        <begin position="260"/>
        <end position="357"/>
    </location>
</feature>
<keyword evidence="3" id="KW-0472">Membrane</keyword>
<evidence type="ECO:0000259" key="5">
    <source>
        <dbReference type="Pfam" id="PF25963"/>
    </source>
</evidence>
<reference evidence="6 7" key="1">
    <citation type="submission" date="2024-08" db="EMBL/GenBank/DDBJ databases">
        <authorList>
            <person name="Ishaq N."/>
        </authorList>
    </citation>
    <scope>NUCLEOTIDE SEQUENCE [LARGE SCALE GENOMIC DNA]</scope>
    <source>
        <strain evidence="6 7">JCM 30400</strain>
    </source>
</reference>
<dbReference type="Pfam" id="PF25963">
    <property type="entry name" value="Beta-barrel_AAEA"/>
    <property type="match status" value="1"/>
</dbReference>
<evidence type="ECO:0000256" key="2">
    <source>
        <dbReference type="SAM" id="Coils"/>
    </source>
</evidence>
<evidence type="ECO:0000256" key="1">
    <source>
        <dbReference type="ARBA" id="ARBA00009477"/>
    </source>
</evidence>
<evidence type="ECO:0000313" key="7">
    <source>
        <dbReference type="Proteomes" id="UP001569414"/>
    </source>
</evidence>
<keyword evidence="7" id="KW-1185">Reference proteome</keyword>
<organism evidence="6 7">
    <name type="scientific">Microbulbifer echini</name>
    <dbReference type="NCBI Taxonomy" id="1529067"/>
    <lineage>
        <taxon>Bacteria</taxon>
        <taxon>Pseudomonadati</taxon>
        <taxon>Pseudomonadota</taxon>
        <taxon>Gammaproteobacteria</taxon>
        <taxon>Cellvibrionales</taxon>
        <taxon>Microbulbiferaceae</taxon>
        <taxon>Microbulbifer</taxon>
    </lineage>
</organism>
<protein>
    <submittedName>
        <fullName evidence="6">HlyD family secretion protein</fullName>
    </submittedName>
</protein>
<keyword evidence="3" id="KW-1133">Transmembrane helix</keyword>
<dbReference type="RefSeq" id="WP_371843208.1">
    <property type="nucleotide sequence ID" value="NZ_JBGMEL010000006.1"/>
</dbReference>
<feature type="coiled-coil region" evidence="2">
    <location>
        <begin position="80"/>
        <end position="145"/>
    </location>
</feature>
<comment type="similarity">
    <text evidence="1">Belongs to the membrane fusion protein (MFP) (TC 8.A.1) family.</text>
</comment>
<sequence>MKKFSKYILTGGIVFVAVLLLILQFWKYLNNPWTRDGTVQADIIQITPRVSGQVVKLPIRDNQFVNAGDLLFQIDPRTYEAALAEAKAQYEEAIDTYNAQRENILAYEARIRESAAAIDQAQSNINALEADIIKSRAEYKRQQELLPQRATSVRSLQAAQAEYESSVEYRAGAEARLAESLASLEQSQAELARVRVQLGALGADNPGVRAAQALVRQAELNLEYTSVTAPVSGYVTNLDFRFGDQAVANQPALSIVDVSTYRVEGYFRETLIRRISPGDRAIVTLMAYPYRPLNGFVESIGWGIAQQDATAGNDLLPRVEPTFEWIRLAQRIPVRVYLIDPPESVDLRVGFTSSVLVLSGTAGTEQDETAKSP</sequence>
<gene>
    <name evidence="6" type="ORF">ACCI51_07870</name>
</gene>
<feature type="transmembrane region" description="Helical" evidence="3">
    <location>
        <begin position="7"/>
        <end position="26"/>
    </location>
</feature>
<evidence type="ECO:0000313" key="6">
    <source>
        <dbReference type="EMBL" id="MFA0790462.1"/>
    </source>
</evidence>
<keyword evidence="3" id="KW-0812">Transmembrane</keyword>
<dbReference type="Gene3D" id="2.40.30.170">
    <property type="match status" value="1"/>
</dbReference>
<dbReference type="Proteomes" id="UP001569414">
    <property type="component" value="Unassembled WGS sequence"/>
</dbReference>
<dbReference type="Gene3D" id="2.40.50.100">
    <property type="match status" value="1"/>
</dbReference>
<dbReference type="Pfam" id="PF25917">
    <property type="entry name" value="BSH_RND"/>
    <property type="match status" value="1"/>
</dbReference>
<name>A0ABV4NM45_9GAMM</name>
<feature type="domain" description="Multidrug resistance protein MdtA-like barrel-sandwich hybrid" evidence="4">
    <location>
        <begin position="43"/>
        <end position="256"/>
    </location>
</feature>
<dbReference type="InterPro" id="IPR050393">
    <property type="entry name" value="MFP_Efflux_Pump"/>
</dbReference>
<evidence type="ECO:0000259" key="4">
    <source>
        <dbReference type="Pfam" id="PF25917"/>
    </source>
</evidence>
<dbReference type="InterPro" id="IPR058634">
    <property type="entry name" value="AaeA-lik-b-barrel"/>
</dbReference>
<comment type="caution">
    <text evidence="6">The sequence shown here is derived from an EMBL/GenBank/DDBJ whole genome shotgun (WGS) entry which is preliminary data.</text>
</comment>
<proteinExistence type="inferred from homology"/>
<evidence type="ECO:0000256" key="3">
    <source>
        <dbReference type="SAM" id="Phobius"/>
    </source>
</evidence>
<dbReference type="InterPro" id="IPR058625">
    <property type="entry name" value="MdtA-like_BSH"/>
</dbReference>
<dbReference type="PANTHER" id="PTHR30367:SF1">
    <property type="entry name" value="MULTIDRUG RESISTANCE PROTEIN MDTN"/>
    <property type="match status" value="1"/>
</dbReference>
<dbReference type="Gene3D" id="1.10.287.470">
    <property type="entry name" value="Helix hairpin bin"/>
    <property type="match status" value="1"/>
</dbReference>
<keyword evidence="2" id="KW-0175">Coiled coil</keyword>